<dbReference type="GO" id="GO:0055085">
    <property type="term" value="P:transmembrane transport"/>
    <property type="evidence" value="ECO:0007669"/>
    <property type="project" value="InterPro"/>
</dbReference>
<comment type="similarity">
    <text evidence="1">Belongs to the phosphate/phosphite/phosphonate binding protein family.</text>
</comment>
<gene>
    <name evidence="3" type="ORF">CRV04_03555</name>
</gene>
<dbReference type="PANTHER" id="PTHR35841">
    <property type="entry name" value="PHOSPHONATES-BINDING PERIPLASMIC PROTEIN"/>
    <property type="match status" value="1"/>
</dbReference>
<dbReference type="GO" id="GO:0043190">
    <property type="term" value="C:ATP-binding cassette (ABC) transporter complex"/>
    <property type="evidence" value="ECO:0007669"/>
    <property type="project" value="InterPro"/>
</dbReference>
<dbReference type="Pfam" id="PF12974">
    <property type="entry name" value="Phosphonate-bd"/>
    <property type="match status" value="1"/>
</dbReference>
<evidence type="ECO:0000256" key="2">
    <source>
        <dbReference type="ARBA" id="ARBA00022729"/>
    </source>
</evidence>
<evidence type="ECO:0000313" key="3">
    <source>
        <dbReference type="EMBL" id="RXJ60089.1"/>
    </source>
</evidence>
<sequence length="271" mass="31402">MLKSILFLLLFSITLFSKTLIFGVVPYMNKTELFKIYTPLTNYLSKELNCDIKIHIAKDYDNLYFLIKENQVDFAILGPFLYVQTKQRLNNIEYLATATRNIRGQNYWSYKSHIITLEKSSIESIKNLKGKSFAFTDKNSTSGFLYPISMLKQEGINYKTDFEKVYYLKKHDRVIDALLKGSIDAGAAYDKAIFKAIQEHPMTIRILKRSKPIPNDSYLATTRLNKEEIQKLRKALLAYKNNQPGMELSGFVYLKESEYDSVKEVSSTLQK</sequence>
<organism evidence="3 4">
    <name type="scientific">Candidatus Marinarcus aquaticus</name>
    <dbReference type="NCBI Taxonomy" id="2044504"/>
    <lineage>
        <taxon>Bacteria</taxon>
        <taxon>Pseudomonadati</taxon>
        <taxon>Campylobacterota</taxon>
        <taxon>Epsilonproteobacteria</taxon>
        <taxon>Campylobacterales</taxon>
        <taxon>Arcobacteraceae</taxon>
        <taxon>Candidatus Marinarcus</taxon>
    </lineage>
</organism>
<dbReference type="Proteomes" id="UP000290657">
    <property type="component" value="Unassembled WGS sequence"/>
</dbReference>
<keyword evidence="4" id="KW-1185">Reference proteome</keyword>
<evidence type="ECO:0008006" key="5">
    <source>
        <dbReference type="Google" id="ProtNLM"/>
    </source>
</evidence>
<accession>A0A4Q0XV96</accession>
<dbReference type="PANTHER" id="PTHR35841:SF1">
    <property type="entry name" value="PHOSPHONATES-BINDING PERIPLASMIC PROTEIN"/>
    <property type="match status" value="1"/>
</dbReference>
<keyword evidence="2" id="KW-0732">Signal</keyword>
<dbReference type="CDD" id="cd01071">
    <property type="entry name" value="PBP2_PhnD_like"/>
    <property type="match status" value="1"/>
</dbReference>
<dbReference type="InterPro" id="IPR005770">
    <property type="entry name" value="PhnD"/>
</dbReference>
<dbReference type="NCBIfam" id="TIGR01098">
    <property type="entry name" value="3A0109s03R"/>
    <property type="match status" value="1"/>
</dbReference>
<protein>
    <recommendedName>
        <fullName evidence="5">Phosphate/phosphite/phosphonate ABC transporter substrate-binding protein</fullName>
    </recommendedName>
</protein>
<name>A0A4Q0XV96_9BACT</name>
<evidence type="ECO:0000256" key="1">
    <source>
        <dbReference type="ARBA" id="ARBA00007162"/>
    </source>
</evidence>
<dbReference type="OrthoDB" id="527737at2"/>
<evidence type="ECO:0000313" key="4">
    <source>
        <dbReference type="Proteomes" id="UP000290657"/>
    </source>
</evidence>
<reference evidence="3 4" key="1">
    <citation type="submission" date="2017-10" db="EMBL/GenBank/DDBJ databases">
        <title>Genomics of the genus Arcobacter.</title>
        <authorList>
            <person name="Perez-Cataluna A."/>
            <person name="Figueras M.J."/>
        </authorList>
    </citation>
    <scope>NUCLEOTIDE SEQUENCE [LARGE SCALE GENOMIC DNA]</scope>
    <source>
        <strain evidence="3 4">CECT 8987</strain>
    </source>
</reference>
<dbReference type="AlphaFoldDB" id="A0A4Q0XV96"/>
<dbReference type="EMBL" id="PDKN01000002">
    <property type="protein sequence ID" value="RXJ60089.1"/>
    <property type="molecule type" value="Genomic_DNA"/>
</dbReference>
<dbReference type="SUPFAM" id="SSF53850">
    <property type="entry name" value="Periplasmic binding protein-like II"/>
    <property type="match status" value="1"/>
</dbReference>
<comment type="caution">
    <text evidence="3">The sequence shown here is derived from an EMBL/GenBank/DDBJ whole genome shotgun (WGS) entry which is preliminary data.</text>
</comment>
<proteinExistence type="inferred from homology"/>
<dbReference type="RefSeq" id="WP_128995436.1">
    <property type="nucleotide sequence ID" value="NZ_PDKN01000002.1"/>
</dbReference>
<dbReference type="Gene3D" id="3.40.190.10">
    <property type="entry name" value="Periplasmic binding protein-like II"/>
    <property type="match status" value="2"/>
</dbReference>